<name>A0A2P8IF81_SACCR</name>
<dbReference type="OrthoDB" id="3542505at2"/>
<dbReference type="AlphaFoldDB" id="A0A2P8IF81"/>
<reference evidence="2 3" key="1">
    <citation type="submission" date="2018-03" db="EMBL/GenBank/DDBJ databases">
        <title>Genomic Encyclopedia of Type Strains, Phase III (KMG-III): the genomes of soil and plant-associated and newly described type strains.</title>
        <authorList>
            <person name="Whitman W."/>
        </authorList>
    </citation>
    <scope>NUCLEOTIDE SEQUENCE [LARGE SCALE GENOMIC DNA]</scope>
    <source>
        <strain evidence="2 3">CGMCC 4.7097</strain>
    </source>
</reference>
<protein>
    <submittedName>
        <fullName evidence="2">Caspase domain-containing protein</fullName>
    </submittedName>
</protein>
<accession>A0A2P8IF81</accession>
<dbReference type="InterPro" id="IPR011600">
    <property type="entry name" value="Pept_C14_caspase"/>
</dbReference>
<proteinExistence type="predicted"/>
<comment type="caution">
    <text evidence="2">The sequence shown here is derived from an EMBL/GenBank/DDBJ whole genome shotgun (WGS) entry which is preliminary data.</text>
</comment>
<dbReference type="Gene3D" id="3.40.50.1460">
    <property type="match status" value="1"/>
</dbReference>
<sequence>MSVSGTPGSSSEPERLGRRLLIATVVAHHTLNSAWDRPGLLEARDDVVSLFTGTLGYEHVDVLGLNPTQAQLTTELRRFSRSPQVEQYDMVAVYLGCHGARLDDGEHVLITADTDPGDVDDALPTAHLARKILKGTRVRRLLLMLDACYSGRGGNELAATALTRMTEPWTPDDDGGLVVMTSALPTDQAMVRAFPTLLREAVDSVATAGHAPPVLALDAVVAAMTPTHDDRASSTSASPSPR</sequence>
<dbReference type="GO" id="GO:0006508">
    <property type="term" value="P:proteolysis"/>
    <property type="evidence" value="ECO:0007669"/>
    <property type="project" value="InterPro"/>
</dbReference>
<gene>
    <name evidence="2" type="ORF">B0I31_102102</name>
</gene>
<dbReference type="EMBL" id="PYAX01000002">
    <property type="protein sequence ID" value="PSL57125.1"/>
    <property type="molecule type" value="Genomic_DNA"/>
</dbReference>
<keyword evidence="3" id="KW-1185">Reference proteome</keyword>
<dbReference type="Proteomes" id="UP000241118">
    <property type="component" value="Unassembled WGS sequence"/>
</dbReference>
<feature type="domain" description="Peptidase C14 caspase" evidence="1">
    <location>
        <begin position="23"/>
        <end position="161"/>
    </location>
</feature>
<dbReference type="SUPFAM" id="SSF52129">
    <property type="entry name" value="Caspase-like"/>
    <property type="match status" value="1"/>
</dbReference>
<dbReference type="GO" id="GO:0004197">
    <property type="term" value="F:cysteine-type endopeptidase activity"/>
    <property type="evidence" value="ECO:0007669"/>
    <property type="project" value="InterPro"/>
</dbReference>
<evidence type="ECO:0000259" key="1">
    <source>
        <dbReference type="Pfam" id="PF00656"/>
    </source>
</evidence>
<dbReference type="Pfam" id="PF00656">
    <property type="entry name" value="Peptidase_C14"/>
    <property type="match status" value="1"/>
</dbReference>
<evidence type="ECO:0000313" key="3">
    <source>
        <dbReference type="Proteomes" id="UP000241118"/>
    </source>
</evidence>
<organism evidence="2 3">
    <name type="scientific">Saccharothrix carnea</name>
    <dbReference type="NCBI Taxonomy" id="1280637"/>
    <lineage>
        <taxon>Bacteria</taxon>
        <taxon>Bacillati</taxon>
        <taxon>Actinomycetota</taxon>
        <taxon>Actinomycetes</taxon>
        <taxon>Pseudonocardiales</taxon>
        <taxon>Pseudonocardiaceae</taxon>
        <taxon>Saccharothrix</taxon>
    </lineage>
</organism>
<dbReference type="InterPro" id="IPR029030">
    <property type="entry name" value="Caspase-like_dom_sf"/>
</dbReference>
<evidence type="ECO:0000313" key="2">
    <source>
        <dbReference type="EMBL" id="PSL57125.1"/>
    </source>
</evidence>